<protein>
    <submittedName>
        <fullName evidence="3">Hypothetical membrane protein, conserved</fullName>
    </submittedName>
</protein>
<dbReference type="Pfam" id="PF07853">
    <property type="entry name" value="DUF1648"/>
    <property type="match status" value="1"/>
</dbReference>
<feature type="transmembrane region" description="Helical" evidence="1">
    <location>
        <begin position="74"/>
        <end position="94"/>
    </location>
</feature>
<dbReference type="STRING" id="523850.TON_1930"/>
<dbReference type="InterPro" id="IPR012867">
    <property type="entry name" value="DUF1648"/>
</dbReference>
<dbReference type="AlphaFoldDB" id="B6YW55"/>
<evidence type="ECO:0000256" key="1">
    <source>
        <dbReference type="SAM" id="Phobius"/>
    </source>
</evidence>
<dbReference type="RefSeq" id="WP_012572892.1">
    <property type="nucleotide sequence ID" value="NC_011529.1"/>
</dbReference>
<dbReference type="OrthoDB" id="102247at2157"/>
<dbReference type="PANTHER" id="PTHR37810">
    <property type="entry name" value="IMMUNITY PROTEIN SDPI"/>
    <property type="match status" value="1"/>
</dbReference>
<feature type="domain" description="DUF1648" evidence="2">
    <location>
        <begin position="130"/>
        <end position="174"/>
    </location>
</feature>
<keyword evidence="1" id="KW-1133">Transmembrane helix</keyword>
<dbReference type="eggNOG" id="arCOG04484">
    <property type="taxonomic scope" value="Archaea"/>
</dbReference>
<feature type="transmembrane region" description="Helical" evidence="1">
    <location>
        <begin position="208"/>
        <end position="229"/>
    </location>
</feature>
<feature type="transmembrane region" description="Helical" evidence="1">
    <location>
        <begin position="6"/>
        <end position="23"/>
    </location>
</feature>
<evidence type="ECO:0000313" key="3">
    <source>
        <dbReference type="EMBL" id="ACJ17421.1"/>
    </source>
</evidence>
<feature type="transmembrane region" description="Helical" evidence="1">
    <location>
        <begin position="235"/>
        <end position="255"/>
    </location>
</feature>
<accession>B6YW55</accession>
<keyword evidence="1" id="KW-0472">Membrane</keyword>
<dbReference type="PANTHER" id="PTHR37810:SF5">
    <property type="entry name" value="IMMUNITY PROTEIN SDPI"/>
    <property type="match status" value="1"/>
</dbReference>
<dbReference type="PATRIC" id="fig|523850.10.peg.1945"/>
<sequence length="258" mass="28531">MEWVELYIVMTLFVAGLLTLAFRNKRQYFIGFRIGYTYQSDDAWRKANTFAGIFTIALSLFLLVLAIAGVSLNVFVLVMIAGILLLLFLGTLIAKKAYEIEDLSNNAPERPTEPINVNVRPYIIVQLSAVVFYLVLTILLWDKLPEKVAIHFNASGEPDNFASKDVGAIILPLIAQVLPITMTLLLREPGFAPQLKFSEKGWMVFAELMTLVGAGIAAIASMALLYNAGLIPSNWITYGAFVFLTVTFVGISRTLSAR</sequence>
<dbReference type="InterPro" id="IPR025962">
    <property type="entry name" value="SdpI/YhfL"/>
</dbReference>
<feature type="transmembrane region" description="Helical" evidence="1">
    <location>
        <begin position="122"/>
        <end position="141"/>
    </location>
</feature>
<organism evidence="3 4">
    <name type="scientific">Thermococcus onnurineus (strain NA1)</name>
    <dbReference type="NCBI Taxonomy" id="523850"/>
    <lineage>
        <taxon>Archaea</taxon>
        <taxon>Methanobacteriati</taxon>
        <taxon>Methanobacteriota</taxon>
        <taxon>Thermococci</taxon>
        <taxon>Thermococcales</taxon>
        <taxon>Thermococcaceae</taxon>
        <taxon>Thermococcus</taxon>
    </lineage>
</organism>
<dbReference type="GeneID" id="7017604"/>
<reference evidence="3 4" key="1">
    <citation type="journal article" date="2008" name="J. Bacteriol.">
        <title>The complete genome sequence of Thermococcus onnurineus NA1 reveals a mixed heterotrophic and carboxydotrophic metabolism.</title>
        <authorList>
            <person name="Lee H.S."/>
            <person name="Kang S.G."/>
            <person name="Bae S.S."/>
            <person name="Lim J.K."/>
            <person name="Cho Y."/>
            <person name="Kim Y.J."/>
            <person name="Jeon J.H."/>
            <person name="Cha S.S."/>
            <person name="Kwon K.K."/>
            <person name="Kim H.T."/>
            <person name="Park C.J."/>
            <person name="Lee H.W."/>
            <person name="Kim S.I."/>
            <person name="Chun J."/>
            <person name="Colwell R.R."/>
            <person name="Kim S.J."/>
            <person name="Lee J.H."/>
        </authorList>
    </citation>
    <scope>NUCLEOTIDE SEQUENCE [LARGE SCALE GENOMIC DNA]</scope>
    <source>
        <strain evidence="3 4">NA1</strain>
    </source>
</reference>
<keyword evidence="1" id="KW-0812">Transmembrane</keyword>
<name>B6YW55_THEON</name>
<gene>
    <name evidence="3" type="ordered locus">TON_1930</name>
</gene>
<proteinExistence type="predicted"/>
<dbReference type="GO" id="GO:0009636">
    <property type="term" value="P:response to toxic substance"/>
    <property type="evidence" value="ECO:0007669"/>
    <property type="project" value="TreeGrafter"/>
</dbReference>
<dbReference type="Proteomes" id="UP000002727">
    <property type="component" value="Chromosome"/>
</dbReference>
<evidence type="ECO:0000313" key="4">
    <source>
        <dbReference type="Proteomes" id="UP000002727"/>
    </source>
</evidence>
<dbReference type="Pfam" id="PF13630">
    <property type="entry name" value="SdpI"/>
    <property type="match status" value="1"/>
</dbReference>
<feature type="transmembrane region" description="Helical" evidence="1">
    <location>
        <begin position="49"/>
        <end position="68"/>
    </location>
</feature>
<dbReference type="KEGG" id="ton:TON_1930"/>
<evidence type="ECO:0000259" key="2">
    <source>
        <dbReference type="Pfam" id="PF07853"/>
    </source>
</evidence>
<dbReference type="EMBL" id="CP000855">
    <property type="protein sequence ID" value="ACJ17421.1"/>
    <property type="molecule type" value="Genomic_DNA"/>
</dbReference>
<keyword evidence="4" id="KW-1185">Reference proteome</keyword>
<dbReference type="HOGENOM" id="CLU_090556_0_0_2"/>
<feature type="transmembrane region" description="Helical" evidence="1">
    <location>
        <begin position="166"/>
        <end position="187"/>
    </location>
</feature>